<evidence type="ECO:0000313" key="3">
    <source>
        <dbReference type="Proteomes" id="UP001204833"/>
    </source>
</evidence>
<evidence type="ECO:0000313" key="2">
    <source>
        <dbReference type="EMBL" id="KAI5954851.1"/>
    </source>
</evidence>
<name>A0AAD5BCF9_9ASCO</name>
<dbReference type="AlphaFoldDB" id="A0AAD5BCF9"/>
<dbReference type="InterPro" id="IPR050228">
    <property type="entry name" value="Carboxylesterase_BioH"/>
</dbReference>
<dbReference type="GeneID" id="76151934"/>
<feature type="domain" description="AB hydrolase-1" evidence="1">
    <location>
        <begin position="54"/>
        <end position="331"/>
    </location>
</feature>
<dbReference type="PANTHER" id="PTHR43194">
    <property type="entry name" value="HYDROLASE ALPHA/BETA FOLD FAMILY"/>
    <property type="match status" value="1"/>
</dbReference>
<sequence>MSFTLQKKQVKAHPIRAKGSTLLAEDAQNLTIVYNKYKSNCPRPDAKSQLTYNLVFCHGTGFNKSVWNYHIKKLFQLSQSMQVPWFLDTVVSVDAVNHGDSSLANADKLGAVYVWDDGARDVIEVVQHEIRTTGDLKNDRDVRTVVVGHSMGGYIATYAAYLESTLFDSIIAIEPVIYGTKSSSALYTKLFQKIGGLIMDTFDTEQDAQDFFGKLSFTKSHHPEVLKDYIADEVYRTKNEEGKEVYKIKCTKNFQVATYMGALMSLSKGMLALPDLKVPFLHITGAKAKWNPPQSVPWVRGAINPSYLAGTVDIPNGEHLVNGEMPDTIVDVVQDFLTKRNKILDKEKPHIPEVALKRDKAAIREQEVGRLLKGDLENVYGFDVGMDFPFDITIKKGDSKL</sequence>
<dbReference type="Gene3D" id="3.40.50.1820">
    <property type="entry name" value="alpha/beta hydrolase"/>
    <property type="match status" value="1"/>
</dbReference>
<evidence type="ECO:0000259" key="1">
    <source>
        <dbReference type="Pfam" id="PF12697"/>
    </source>
</evidence>
<dbReference type="SUPFAM" id="SSF53474">
    <property type="entry name" value="alpha/beta-Hydrolases"/>
    <property type="match status" value="1"/>
</dbReference>
<dbReference type="Proteomes" id="UP001204833">
    <property type="component" value="Unassembled WGS sequence"/>
</dbReference>
<keyword evidence="3" id="KW-1185">Reference proteome</keyword>
<dbReference type="InterPro" id="IPR000073">
    <property type="entry name" value="AB_hydrolase_1"/>
</dbReference>
<protein>
    <recommendedName>
        <fullName evidence="1">AB hydrolase-1 domain-containing protein</fullName>
    </recommendedName>
</protein>
<accession>A0AAD5BCF9</accession>
<dbReference type="PANTHER" id="PTHR43194:SF2">
    <property type="entry name" value="PEROXISOMAL MEMBRANE PROTEIN LPX1"/>
    <property type="match status" value="1"/>
</dbReference>
<dbReference type="InterPro" id="IPR029058">
    <property type="entry name" value="AB_hydrolase_fold"/>
</dbReference>
<dbReference type="EMBL" id="JAIHNG010000133">
    <property type="protein sequence ID" value="KAI5954851.1"/>
    <property type="molecule type" value="Genomic_DNA"/>
</dbReference>
<proteinExistence type="predicted"/>
<gene>
    <name evidence="2" type="ORF">KGF57_003876</name>
</gene>
<organism evidence="2 3">
    <name type="scientific">Candida theae</name>
    <dbReference type="NCBI Taxonomy" id="1198502"/>
    <lineage>
        <taxon>Eukaryota</taxon>
        <taxon>Fungi</taxon>
        <taxon>Dikarya</taxon>
        <taxon>Ascomycota</taxon>
        <taxon>Saccharomycotina</taxon>
        <taxon>Pichiomycetes</taxon>
        <taxon>Debaryomycetaceae</taxon>
        <taxon>Candida/Lodderomyces clade</taxon>
        <taxon>Candida</taxon>
    </lineage>
</organism>
<comment type="caution">
    <text evidence="2">The sequence shown here is derived from an EMBL/GenBank/DDBJ whole genome shotgun (WGS) entry which is preliminary data.</text>
</comment>
<dbReference type="RefSeq" id="XP_051607738.1">
    <property type="nucleotide sequence ID" value="XM_051753339.1"/>
</dbReference>
<dbReference type="Pfam" id="PF12697">
    <property type="entry name" value="Abhydrolase_6"/>
    <property type="match status" value="1"/>
</dbReference>
<reference evidence="2 3" key="1">
    <citation type="journal article" date="2022" name="DNA Res.">
        <title>Genome analysis of five recently described species of the CUG-Ser clade uncovers Candida theae as a new hybrid lineage with pathogenic potential in the Candida parapsilosis species complex.</title>
        <authorList>
            <person name="Mixao V."/>
            <person name="Del Olmo V."/>
            <person name="Hegedusova E."/>
            <person name="Saus E."/>
            <person name="Pryszcz L."/>
            <person name="Cillingova A."/>
            <person name="Nosek J."/>
            <person name="Gabaldon T."/>
        </authorList>
    </citation>
    <scope>NUCLEOTIDE SEQUENCE [LARGE SCALE GENOMIC DNA]</scope>
    <source>
        <strain evidence="2 3">CBS 12239</strain>
    </source>
</reference>